<evidence type="ECO:0000313" key="5">
    <source>
        <dbReference type="Proteomes" id="UP000221961"/>
    </source>
</evidence>
<keyword evidence="1" id="KW-0560">Oxidoreductase</keyword>
<dbReference type="PANTHER" id="PTHR43625">
    <property type="entry name" value="AFLATOXIN B1 ALDEHYDE REDUCTASE"/>
    <property type="match status" value="1"/>
</dbReference>
<gene>
    <name evidence="4" type="ORF">CRH09_11965</name>
</gene>
<dbReference type="PANTHER" id="PTHR43625:SF40">
    <property type="entry name" value="ALDO-KETO REDUCTASE YAKC [NADP(+)]"/>
    <property type="match status" value="1"/>
</dbReference>
<dbReference type="Gene3D" id="3.20.20.100">
    <property type="entry name" value="NADP-dependent oxidoreductase domain"/>
    <property type="match status" value="1"/>
</dbReference>
<sequence>MKTRLLGGQGLAVSALGLGCMGMSQDYGPADEADSIRTIRHALDLGITLIDTSMSYGAGENERLVGRALAGRRDEVVLATKFGIVRDRPGDPARLCARPDDIRRYCDASLARLGTDRIDLYYLHRVDPQVPIEDSVGTMAELVAAGKVRYLGISETDPAELERAAAVHPISAVQYEWSLSWRELEDDIVPLARKLGIGVVAFSPLGRGFLTGALDLDSLGPDDDRLPDQRFHGEHLARNTDRLRQLSGLAADRGITPGQLALAWLLHQGEDVVPIPGTRSRDRLAENAAATDIDLSAEDLAEIEATLARSSWSGSRHSFAVPRTDRRGDTD</sequence>
<evidence type="ECO:0000256" key="2">
    <source>
        <dbReference type="SAM" id="MobiDB-lite"/>
    </source>
</evidence>
<protein>
    <submittedName>
        <fullName evidence="4">Aldo/keto reductase</fullName>
    </submittedName>
</protein>
<evidence type="ECO:0000256" key="1">
    <source>
        <dbReference type="ARBA" id="ARBA00023002"/>
    </source>
</evidence>
<dbReference type="EMBL" id="CP023778">
    <property type="protein sequence ID" value="ATL66820.1"/>
    <property type="molecule type" value="Genomic_DNA"/>
</dbReference>
<dbReference type="CDD" id="cd19076">
    <property type="entry name" value="AKR_AKR13A_13D"/>
    <property type="match status" value="1"/>
</dbReference>
<dbReference type="InterPro" id="IPR023210">
    <property type="entry name" value="NADP_OxRdtase_dom"/>
</dbReference>
<dbReference type="RefSeq" id="WP_098693996.1">
    <property type="nucleotide sequence ID" value="NZ_CP023778.1"/>
</dbReference>
<dbReference type="SUPFAM" id="SSF51430">
    <property type="entry name" value="NAD(P)-linked oxidoreductase"/>
    <property type="match status" value="1"/>
</dbReference>
<dbReference type="InterPro" id="IPR050791">
    <property type="entry name" value="Aldo-Keto_reductase"/>
</dbReference>
<dbReference type="GO" id="GO:0016491">
    <property type="term" value="F:oxidoreductase activity"/>
    <property type="evidence" value="ECO:0007669"/>
    <property type="project" value="UniProtKB-KW"/>
</dbReference>
<dbReference type="AlphaFoldDB" id="A0A291RHM6"/>
<feature type="domain" description="NADP-dependent oxidoreductase" evidence="3">
    <location>
        <begin position="16"/>
        <end position="306"/>
    </location>
</feature>
<dbReference type="KEGG" id="ntp:CRH09_11965"/>
<proteinExistence type="predicted"/>
<reference evidence="4 5" key="1">
    <citation type="submission" date="2017-10" db="EMBL/GenBank/DDBJ databases">
        <title>Comparative genomics between pathogenic Norcardia.</title>
        <authorList>
            <person name="Zeng L."/>
        </authorList>
    </citation>
    <scope>NUCLEOTIDE SEQUENCE [LARGE SCALE GENOMIC DNA]</scope>
    <source>
        <strain evidence="4 5">NC_YFY_NT001</strain>
    </source>
</reference>
<evidence type="ECO:0000313" key="4">
    <source>
        <dbReference type="EMBL" id="ATL66820.1"/>
    </source>
</evidence>
<name>A0A291RHM6_9NOCA</name>
<dbReference type="GO" id="GO:0005737">
    <property type="term" value="C:cytoplasm"/>
    <property type="evidence" value="ECO:0007669"/>
    <property type="project" value="TreeGrafter"/>
</dbReference>
<dbReference type="PROSITE" id="PS51257">
    <property type="entry name" value="PROKAR_LIPOPROTEIN"/>
    <property type="match status" value="1"/>
</dbReference>
<dbReference type="Proteomes" id="UP000221961">
    <property type="component" value="Chromosome"/>
</dbReference>
<dbReference type="InterPro" id="IPR036812">
    <property type="entry name" value="NAD(P)_OxRdtase_dom_sf"/>
</dbReference>
<organism evidence="4 5">
    <name type="scientific">Nocardia terpenica</name>
    <dbReference type="NCBI Taxonomy" id="455432"/>
    <lineage>
        <taxon>Bacteria</taxon>
        <taxon>Bacillati</taxon>
        <taxon>Actinomycetota</taxon>
        <taxon>Actinomycetes</taxon>
        <taxon>Mycobacteriales</taxon>
        <taxon>Nocardiaceae</taxon>
        <taxon>Nocardia</taxon>
    </lineage>
</organism>
<dbReference type="Pfam" id="PF00248">
    <property type="entry name" value="Aldo_ket_red"/>
    <property type="match status" value="1"/>
</dbReference>
<dbReference type="GeneID" id="88358118"/>
<evidence type="ECO:0000259" key="3">
    <source>
        <dbReference type="Pfam" id="PF00248"/>
    </source>
</evidence>
<accession>A0A291RHM6</accession>
<feature type="region of interest" description="Disordered" evidence="2">
    <location>
        <begin position="309"/>
        <end position="331"/>
    </location>
</feature>